<evidence type="ECO:0000313" key="2">
    <source>
        <dbReference type="EMBL" id="MBR7791637.1"/>
    </source>
</evidence>
<keyword evidence="1" id="KW-0812">Transmembrane</keyword>
<organism evidence="2 3">
    <name type="scientific">Undibacterium rivi</name>
    <dbReference type="NCBI Taxonomy" id="2828729"/>
    <lineage>
        <taxon>Bacteria</taxon>
        <taxon>Pseudomonadati</taxon>
        <taxon>Pseudomonadota</taxon>
        <taxon>Betaproteobacteria</taxon>
        <taxon>Burkholderiales</taxon>
        <taxon>Oxalobacteraceae</taxon>
        <taxon>Undibacterium</taxon>
    </lineage>
</organism>
<feature type="transmembrane region" description="Helical" evidence="1">
    <location>
        <begin position="79"/>
        <end position="97"/>
    </location>
</feature>
<reference evidence="2 3" key="1">
    <citation type="submission" date="2021-04" db="EMBL/GenBank/DDBJ databases">
        <title>novel species isolated from subtropical streams in China.</title>
        <authorList>
            <person name="Lu H."/>
        </authorList>
    </citation>
    <scope>NUCLEOTIDE SEQUENCE [LARGE SCALE GENOMIC DNA]</scope>
    <source>
        <strain evidence="2 3">FT147W</strain>
    </source>
</reference>
<keyword evidence="3" id="KW-1185">Reference proteome</keyword>
<feature type="transmembrane region" description="Helical" evidence="1">
    <location>
        <begin position="12"/>
        <end position="33"/>
    </location>
</feature>
<proteinExistence type="predicted"/>
<accession>A0ABS5GYU3</accession>
<gene>
    <name evidence="2" type="ORF">KDM87_03445</name>
</gene>
<dbReference type="Proteomes" id="UP000682982">
    <property type="component" value="Unassembled WGS sequence"/>
</dbReference>
<evidence type="ECO:0000256" key="1">
    <source>
        <dbReference type="SAM" id="Phobius"/>
    </source>
</evidence>
<feature type="transmembrane region" description="Helical" evidence="1">
    <location>
        <begin position="118"/>
        <end position="149"/>
    </location>
</feature>
<feature type="transmembrane region" description="Helical" evidence="1">
    <location>
        <begin position="54"/>
        <end position="73"/>
    </location>
</feature>
<evidence type="ECO:0000313" key="3">
    <source>
        <dbReference type="Proteomes" id="UP000682982"/>
    </source>
</evidence>
<sequence length="248" mass="27705">MSNEKDSLKLIGVAASLATLSVPFLYIFGYAYDQGYLHGYGISNEFFARSIQEYLVLSFYALLWIAISVIDFATKNQGLFWGIGTCVFITGVAIRFVTLHHFDKRLKDFATACKQRRIFDYIFLPLITALITTSAPFFLIVLIAAVLLIPTMAYFKGENVAREQILKAKVCSSDSILSGDCVYLVENKKPIAYGIFVARSSTHLALFNNGKTSIFPLKEQIVEVVPKNLVPKPTPERIQREKSASPLP</sequence>
<comment type="caution">
    <text evidence="2">The sequence shown here is derived from an EMBL/GenBank/DDBJ whole genome shotgun (WGS) entry which is preliminary data.</text>
</comment>
<protein>
    <submittedName>
        <fullName evidence="2">Uncharacterized protein</fullName>
    </submittedName>
</protein>
<dbReference type="RefSeq" id="WP_212677745.1">
    <property type="nucleotide sequence ID" value="NZ_JAGSPK010000001.1"/>
</dbReference>
<dbReference type="EMBL" id="JAGSPK010000001">
    <property type="protein sequence ID" value="MBR7791637.1"/>
    <property type="molecule type" value="Genomic_DNA"/>
</dbReference>
<name>A0ABS5GYU3_9BURK</name>
<keyword evidence="1" id="KW-1133">Transmembrane helix</keyword>
<keyword evidence="1" id="KW-0472">Membrane</keyword>